<accession>A0A9D1NET2</accession>
<reference evidence="1" key="2">
    <citation type="journal article" date="2021" name="PeerJ">
        <title>Extensive microbial diversity within the chicken gut microbiome revealed by metagenomics and culture.</title>
        <authorList>
            <person name="Gilroy R."/>
            <person name="Ravi A."/>
            <person name="Getino M."/>
            <person name="Pursley I."/>
            <person name="Horton D.L."/>
            <person name="Alikhan N.F."/>
            <person name="Baker D."/>
            <person name="Gharbi K."/>
            <person name="Hall N."/>
            <person name="Watson M."/>
            <person name="Adriaenssens E.M."/>
            <person name="Foster-Nyarko E."/>
            <person name="Jarju S."/>
            <person name="Secka A."/>
            <person name="Antonio M."/>
            <person name="Oren A."/>
            <person name="Chaudhuri R.R."/>
            <person name="La Ragione R."/>
            <person name="Hildebrand F."/>
            <person name="Pallen M.J."/>
        </authorList>
    </citation>
    <scope>NUCLEOTIDE SEQUENCE</scope>
    <source>
        <strain evidence="1">CHK186-9395</strain>
    </source>
</reference>
<dbReference type="AlphaFoldDB" id="A0A9D1NET2"/>
<protein>
    <submittedName>
        <fullName evidence="1">Uncharacterized protein</fullName>
    </submittedName>
</protein>
<evidence type="ECO:0000313" key="1">
    <source>
        <dbReference type="EMBL" id="HIV01740.1"/>
    </source>
</evidence>
<dbReference type="EMBL" id="DVOJ01000015">
    <property type="protein sequence ID" value="HIV01740.1"/>
    <property type="molecule type" value="Genomic_DNA"/>
</dbReference>
<proteinExistence type="predicted"/>
<gene>
    <name evidence="1" type="ORF">IAA62_04230</name>
</gene>
<dbReference type="Proteomes" id="UP000886861">
    <property type="component" value="Unassembled WGS sequence"/>
</dbReference>
<sequence>MLRINGELTTFLDDIEFKDKDELMKKLRVLRKSPNLAPNTHYDTFYTIIGVAIQQAYYTNPKQLERYKNYCEFRKNTGTQNGNNKSSV</sequence>
<comment type="caution">
    <text evidence="1">The sequence shown here is derived from an EMBL/GenBank/DDBJ whole genome shotgun (WGS) entry which is preliminary data.</text>
</comment>
<organism evidence="1 2">
    <name type="scientific">Candidatus Caccopulliclostridium gallistercoris</name>
    <dbReference type="NCBI Taxonomy" id="2840719"/>
    <lineage>
        <taxon>Bacteria</taxon>
        <taxon>Bacillati</taxon>
        <taxon>Bacillota</taxon>
        <taxon>Clostridia</taxon>
        <taxon>Candidatus Caccopulliclostridium</taxon>
    </lineage>
</organism>
<name>A0A9D1NET2_9FIRM</name>
<reference evidence="1" key="1">
    <citation type="submission" date="2020-10" db="EMBL/GenBank/DDBJ databases">
        <authorList>
            <person name="Gilroy R."/>
        </authorList>
    </citation>
    <scope>NUCLEOTIDE SEQUENCE</scope>
    <source>
        <strain evidence="1">CHK186-9395</strain>
    </source>
</reference>
<evidence type="ECO:0000313" key="2">
    <source>
        <dbReference type="Proteomes" id="UP000886861"/>
    </source>
</evidence>